<evidence type="ECO:0000313" key="3">
    <source>
        <dbReference type="EMBL" id="RHW36547.1"/>
    </source>
</evidence>
<protein>
    <submittedName>
        <fullName evidence="3">YhcN/YlaJ family sporulation lipoprotein</fullName>
    </submittedName>
</protein>
<comment type="caution">
    <text evidence="3">The sequence shown here is derived from an EMBL/GenBank/DDBJ whole genome shotgun (WGS) entry which is preliminary data.</text>
</comment>
<dbReference type="GO" id="GO:0030435">
    <property type="term" value="P:sporulation resulting in formation of a cellular spore"/>
    <property type="evidence" value="ECO:0007669"/>
    <property type="project" value="InterPro"/>
</dbReference>
<dbReference type="InterPro" id="IPR014247">
    <property type="entry name" value="Spore_lipoprot_YhcN/YlaJ"/>
</dbReference>
<keyword evidence="4" id="KW-1185">Reference proteome</keyword>
<dbReference type="OrthoDB" id="2381329at2"/>
<dbReference type="Pfam" id="PF09580">
    <property type="entry name" value="Spore_YhcN_YlaJ"/>
    <property type="match status" value="1"/>
</dbReference>
<dbReference type="Proteomes" id="UP000284416">
    <property type="component" value="Unassembled WGS sequence"/>
</dbReference>
<organism evidence="3 4">
    <name type="scientific">Neobacillus notoginsengisoli</name>
    <dbReference type="NCBI Taxonomy" id="1578198"/>
    <lineage>
        <taxon>Bacteria</taxon>
        <taxon>Bacillati</taxon>
        <taxon>Bacillota</taxon>
        <taxon>Bacilli</taxon>
        <taxon>Bacillales</taxon>
        <taxon>Bacillaceae</taxon>
        <taxon>Neobacillus</taxon>
    </lineage>
</organism>
<evidence type="ECO:0000256" key="1">
    <source>
        <dbReference type="SAM" id="MobiDB-lite"/>
    </source>
</evidence>
<keyword evidence="2" id="KW-0732">Signal</keyword>
<dbReference type="RefSeq" id="WP_118922868.1">
    <property type="nucleotide sequence ID" value="NZ_QWEG01000011.1"/>
</dbReference>
<feature type="compositionally biased region" description="Basic and acidic residues" evidence="1">
    <location>
        <begin position="162"/>
        <end position="194"/>
    </location>
</feature>
<keyword evidence="3" id="KW-0449">Lipoprotein</keyword>
<dbReference type="EMBL" id="QWEG01000011">
    <property type="protein sequence ID" value="RHW36547.1"/>
    <property type="molecule type" value="Genomic_DNA"/>
</dbReference>
<gene>
    <name evidence="3" type="ORF">D1B31_17690</name>
</gene>
<proteinExistence type="predicted"/>
<accession>A0A417YQM0</accession>
<name>A0A417YQM0_9BACI</name>
<feature type="chain" id="PRO_5038553114" evidence="2">
    <location>
        <begin position="19"/>
        <end position="194"/>
    </location>
</feature>
<reference evidence="3 4" key="1">
    <citation type="journal article" date="2017" name="Int. J. Syst. Evol. Microbiol.">
        <title>Bacillus notoginsengisoli sp. nov., a novel bacterium isolated from the rhizosphere of Panax notoginseng.</title>
        <authorList>
            <person name="Zhang M.Y."/>
            <person name="Cheng J."/>
            <person name="Cai Y."/>
            <person name="Zhang T.Y."/>
            <person name="Wu Y.Y."/>
            <person name="Manikprabhu D."/>
            <person name="Li W.J."/>
            <person name="Zhang Y.X."/>
        </authorList>
    </citation>
    <scope>NUCLEOTIDE SEQUENCE [LARGE SCALE GENOMIC DNA]</scope>
    <source>
        <strain evidence="3 4">JCM 30743</strain>
    </source>
</reference>
<sequence length="194" mass="21319">MKKLVFFLSLIIFLSACGVKDGGKPESNQNRMKVRNTEVRDVDRKTGESAARHLEQIASSVPNVNSANAIVLGRYAIVGINIDAATERSEAGVIKYSVAEALKNDPTGAKALVVADPDMNARLRELSADIRNGKPLQGILYELADIAGRIIPEAPGKIPQPDMDKSTEEPKETLPRNDKRKLDQKQEKESYNHK</sequence>
<dbReference type="NCBIfam" id="TIGR02898">
    <property type="entry name" value="spore_YhcN_YlaJ"/>
    <property type="match status" value="1"/>
</dbReference>
<dbReference type="PROSITE" id="PS51257">
    <property type="entry name" value="PROKAR_LIPOPROTEIN"/>
    <property type="match status" value="1"/>
</dbReference>
<evidence type="ECO:0000256" key="2">
    <source>
        <dbReference type="SAM" id="SignalP"/>
    </source>
</evidence>
<dbReference type="InterPro" id="IPR019076">
    <property type="entry name" value="Spore_lipoprot_YhcN/YlaJ-like"/>
</dbReference>
<feature type="signal peptide" evidence="2">
    <location>
        <begin position="1"/>
        <end position="18"/>
    </location>
</feature>
<evidence type="ECO:0000313" key="4">
    <source>
        <dbReference type="Proteomes" id="UP000284416"/>
    </source>
</evidence>
<dbReference type="AlphaFoldDB" id="A0A417YQM0"/>
<feature type="region of interest" description="Disordered" evidence="1">
    <location>
        <begin position="153"/>
        <end position="194"/>
    </location>
</feature>